<dbReference type="AlphaFoldDB" id="A0A3P7PN84"/>
<organism evidence="1 2">
    <name type="scientific">Cylicostephanus goldi</name>
    <name type="common">Nematode worm</name>
    <dbReference type="NCBI Taxonomy" id="71465"/>
    <lineage>
        <taxon>Eukaryota</taxon>
        <taxon>Metazoa</taxon>
        <taxon>Ecdysozoa</taxon>
        <taxon>Nematoda</taxon>
        <taxon>Chromadorea</taxon>
        <taxon>Rhabditida</taxon>
        <taxon>Rhabditina</taxon>
        <taxon>Rhabditomorpha</taxon>
        <taxon>Strongyloidea</taxon>
        <taxon>Strongylidae</taxon>
        <taxon>Cylicostephanus</taxon>
    </lineage>
</organism>
<accession>A0A3P7PN84</accession>
<evidence type="ECO:0000313" key="1">
    <source>
        <dbReference type="EMBL" id="VDN21029.1"/>
    </source>
</evidence>
<dbReference type="OrthoDB" id="5848791at2759"/>
<proteinExistence type="predicted"/>
<dbReference type="Proteomes" id="UP000271889">
    <property type="component" value="Unassembled WGS sequence"/>
</dbReference>
<protein>
    <submittedName>
        <fullName evidence="1">Uncharacterized protein</fullName>
    </submittedName>
</protein>
<reference evidence="1 2" key="1">
    <citation type="submission" date="2018-11" db="EMBL/GenBank/DDBJ databases">
        <authorList>
            <consortium name="Pathogen Informatics"/>
        </authorList>
    </citation>
    <scope>NUCLEOTIDE SEQUENCE [LARGE SCALE GENOMIC DNA]</scope>
</reference>
<gene>
    <name evidence="1" type="ORF">CGOC_LOCUS8930</name>
</gene>
<sequence>MYAEVVHIIDFYFNQFVANARKRSAARAQKVLNAKKGPLTRDVMSSSAVSSTDSGIDDFPFIDYGDDMTTPIITARPFESYGPRKKPWGKLWVAWG</sequence>
<evidence type="ECO:0000313" key="2">
    <source>
        <dbReference type="Proteomes" id="UP000271889"/>
    </source>
</evidence>
<keyword evidence="2" id="KW-1185">Reference proteome</keyword>
<name>A0A3P7PN84_CYLGO</name>
<dbReference type="EMBL" id="UYRV01105363">
    <property type="protein sequence ID" value="VDN21029.1"/>
    <property type="molecule type" value="Genomic_DNA"/>
</dbReference>